<evidence type="ECO:0000256" key="1">
    <source>
        <dbReference type="ARBA" id="ARBA00011028"/>
    </source>
</evidence>
<name>A0A1V5SUE4_9BACT</name>
<dbReference type="AlphaFoldDB" id="A0A1V5SUE4"/>
<evidence type="ECO:0000313" key="5">
    <source>
        <dbReference type="EMBL" id="OQA58137.1"/>
    </source>
</evidence>
<dbReference type="PANTHER" id="PTHR42953:SF3">
    <property type="entry name" value="HIGH-AFFINITY ZINC UPTAKE SYSTEM PROTEIN ZNUA"/>
    <property type="match status" value="1"/>
</dbReference>
<sequence>MKALNFLVILFLIGFLIIILGGNQSVQASIETIQVVASISPLADLMTQVGGERVKVHLLVPNGVSPHTFDPKPSDIKKLEQADLFFIVGLGLEMFAYDMAQAVGNSLELIEVGKVVETIDDHEENDHEHQFGNPHVWVSLQNLSILAESIAEALIKIDPDNKEIYLKNAQSYIEQCQQLDRWFSEKIKNSKTRHFIAAHSAWDYLARDYNLVQIGVIEEKPGEEPSPKKIKTLIDDLKSSESPVIFAEPQLSQKAAQILAQETGVKVIILDPLGLYPDVPFLKTMEDNLEKIIEAMR</sequence>
<dbReference type="InterPro" id="IPR006127">
    <property type="entry name" value="ZnuA-like"/>
</dbReference>
<dbReference type="InterPro" id="IPR006128">
    <property type="entry name" value="Lipoprotein_PsaA-like"/>
</dbReference>
<dbReference type="InterPro" id="IPR050492">
    <property type="entry name" value="Bact_metal-bind_prot9"/>
</dbReference>
<dbReference type="Pfam" id="PF01297">
    <property type="entry name" value="ZnuA"/>
    <property type="match status" value="1"/>
</dbReference>
<dbReference type="Gene3D" id="3.40.50.1980">
    <property type="entry name" value="Nitrogenase molybdenum iron protein domain"/>
    <property type="match status" value="2"/>
</dbReference>
<dbReference type="PRINTS" id="PR00691">
    <property type="entry name" value="ADHESINB"/>
</dbReference>
<organism evidence="5">
    <name type="scientific">Candidatus Atribacter allofermentans</name>
    <dbReference type="NCBI Taxonomy" id="1852833"/>
    <lineage>
        <taxon>Bacteria</taxon>
        <taxon>Pseudomonadati</taxon>
        <taxon>Atribacterota</taxon>
        <taxon>Atribacteria</taxon>
        <taxon>Atribacterales</taxon>
        <taxon>Atribacteraceae</taxon>
        <taxon>Atribacter</taxon>
    </lineage>
</organism>
<evidence type="ECO:0000256" key="4">
    <source>
        <dbReference type="RuleBase" id="RU003512"/>
    </source>
</evidence>
<proteinExistence type="inferred from homology"/>
<keyword evidence="2 4" id="KW-0813">Transport</keyword>
<dbReference type="GO" id="GO:0007155">
    <property type="term" value="P:cell adhesion"/>
    <property type="evidence" value="ECO:0007669"/>
    <property type="project" value="InterPro"/>
</dbReference>
<reference evidence="5" key="1">
    <citation type="submission" date="2017-02" db="EMBL/GenBank/DDBJ databases">
        <title>Delving into the versatile metabolic prowess of the omnipresent phylum Bacteroidetes.</title>
        <authorList>
            <person name="Nobu M.K."/>
            <person name="Mei R."/>
            <person name="Narihiro T."/>
            <person name="Kuroda K."/>
            <person name="Liu W.-T."/>
        </authorList>
    </citation>
    <scope>NUCLEOTIDE SEQUENCE</scope>
    <source>
        <strain evidence="5">ADurb.Bin276</strain>
    </source>
</reference>
<comment type="caution">
    <text evidence="5">The sequence shown here is derived from an EMBL/GenBank/DDBJ whole genome shotgun (WGS) entry which is preliminary data.</text>
</comment>
<gene>
    <name evidence="5" type="primary">psaA</name>
    <name evidence="5" type="ORF">BWY41_01102</name>
</gene>
<keyword evidence="5" id="KW-0449">Lipoprotein</keyword>
<dbReference type="InterPro" id="IPR006129">
    <property type="entry name" value="AdhesinB"/>
</dbReference>
<dbReference type="GO" id="GO:0046872">
    <property type="term" value="F:metal ion binding"/>
    <property type="evidence" value="ECO:0007669"/>
    <property type="project" value="InterPro"/>
</dbReference>
<dbReference type="PANTHER" id="PTHR42953">
    <property type="entry name" value="HIGH-AFFINITY ZINC UPTAKE SYSTEM PROTEIN ZNUA-RELATED"/>
    <property type="match status" value="1"/>
</dbReference>
<evidence type="ECO:0000256" key="2">
    <source>
        <dbReference type="ARBA" id="ARBA00022448"/>
    </source>
</evidence>
<accession>A0A1V5SUE4</accession>
<dbReference type="Proteomes" id="UP000485569">
    <property type="component" value="Unassembled WGS sequence"/>
</dbReference>
<evidence type="ECO:0000256" key="3">
    <source>
        <dbReference type="ARBA" id="ARBA00022729"/>
    </source>
</evidence>
<dbReference type="SUPFAM" id="SSF53807">
    <property type="entry name" value="Helical backbone' metal receptor"/>
    <property type="match status" value="1"/>
</dbReference>
<dbReference type="EMBL" id="MWBQ01000078">
    <property type="protein sequence ID" value="OQA58137.1"/>
    <property type="molecule type" value="Genomic_DNA"/>
</dbReference>
<dbReference type="GO" id="GO:0030001">
    <property type="term" value="P:metal ion transport"/>
    <property type="evidence" value="ECO:0007669"/>
    <property type="project" value="InterPro"/>
</dbReference>
<keyword evidence="3" id="KW-0732">Signal</keyword>
<comment type="similarity">
    <text evidence="1 4">Belongs to the bacterial solute-binding protein 9 family.</text>
</comment>
<dbReference type="PRINTS" id="PR00690">
    <property type="entry name" value="ADHESNFAMILY"/>
</dbReference>
<protein>
    <submittedName>
        <fullName evidence="5">Manganese ABC transporter substrate-binding lipoprotein</fullName>
    </submittedName>
</protein>